<accession>A0A8T0UU64</accession>
<feature type="non-terminal residue" evidence="2">
    <location>
        <position position="272"/>
    </location>
</feature>
<dbReference type="EMBL" id="CM029041">
    <property type="protein sequence ID" value="KAG2624293.1"/>
    <property type="molecule type" value="Genomic_DNA"/>
</dbReference>
<feature type="non-terminal residue" evidence="2">
    <location>
        <position position="1"/>
    </location>
</feature>
<evidence type="ECO:0000313" key="3">
    <source>
        <dbReference type="Proteomes" id="UP000823388"/>
    </source>
</evidence>
<reference evidence="2" key="1">
    <citation type="submission" date="2020-05" db="EMBL/GenBank/DDBJ databases">
        <title>WGS assembly of Panicum virgatum.</title>
        <authorList>
            <person name="Lovell J.T."/>
            <person name="Jenkins J."/>
            <person name="Shu S."/>
            <person name="Juenger T.E."/>
            <person name="Schmutz J."/>
        </authorList>
    </citation>
    <scope>NUCLEOTIDE SEQUENCE</scope>
    <source>
        <strain evidence="2">AP13</strain>
    </source>
</reference>
<gene>
    <name evidence="2" type="ORF">PVAP13_3KG120427</name>
</gene>
<dbReference type="AlphaFoldDB" id="A0A8T0UU64"/>
<name>A0A8T0UU64_PANVG</name>
<evidence type="ECO:0000313" key="2">
    <source>
        <dbReference type="EMBL" id="KAG2624293.1"/>
    </source>
</evidence>
<protein>
    <submittedName>
        <fullName evidence="2">Uncharacterized protein</fullName>
    </submittedName>
</protein>
<dbReference type="Proteomes" id="UP000823388">
    <property type="component" value="Chromosome 3K"/>
</dbReference>
<evidence type="ECO:0000256" key="1">
    <source>
        <dbReference type="SAM" id="MobiDB-lite"/>
    </source>
</evidence>
<keyword evidence="3" id="KW-1185">Reference proteome</keyword>
<feature type="compositionally biased region" description="Basic and acidic residues" evidence="1">
    <location>
        <begin position="64"/>
        <end position="76"/>
    </location>
</feature>
<sequence>RLLVGVREDDARTDSGSSSVLLSPWRAVGARSTTGERSAARVLAARRCTGGAPPSPDASGTANRRGERRERPERGHAAAQPPWGWTVNKIPSTPWVHRIRQIEYLRPGLAPAFLSLCSARVLGCRFPLDDALSSPAGGRRRTHGAGRLLVLGAGHTHQPAAGQGSRPFRRELPRQQRGADELLKVWRPWRPTAARRRRPMHPLGLCWQQRHDRRITGFTVICCSPAWRAGRAAGDEVLVDFRGRLLELLPGKEKAFLREMEAHLSSPPSPLP</sequence>
<organism evidence="2 3">
    <name type="scientific">Panicum virgatum</name>
    <name type="common">Blackwell switchgrass</name>
    <dbReference type="NCBI Taxonomy" id="38727"/>
    <lineage>
        <taxon>Eukaryota</taxon>
        <taxon>Viridiplantae</taxon>
        <taxon>Streptophyta</taxon>
        <taxon>Embryophyta</taxon>
        <taxon>Tracheophyta</taxon>
        <taxon>Spermatophyta</taxon>
        <taxon>Magnoliopsida</taxon>
        <taxon>Liliopsida</taxon>
        <taxon>Poales</taxon>
        <taxon>Poaceae</taxon>
        <taxon>PACMAD clade</taxon>
        <taxon>Panicoideae</taxon>
        <taxon>Panicodae</taxon>
        <taxon>Paniceae</taxon>
        <taxon>Panicinae</taxon>
        <taxon>Panicum</taxon>
        <taxon>Panicum sect. Hiantes</taxon>
    </lineage>
</organism>
<feature type="region of interest" description="Disordered" evidence="1">
    <location>
        <begin position="46"/>
        <end position="85"/>
    </location>
</feature>
<proteinExistence type="predicted"/>
<comment type="caution">
    <text evidence="2">The sequence shown here is derived from an EMBL/GenBank/DDBJ whole genome shotgun (WGS) entry which is preliminary data.</text>
</comment>